<feature type="transmembrane region" description="Helical" evidence="1">
    <location>
        <begin position="12"/>
        <end position="34"/>
    </location>
</feature>
<dbReference type="AlphaFoldDB" id="A0A1I7TUF5"/>
<dbReference type="GO" id="GO:0038022">
    <property type="term" value="F:G protein-coupled olfactory receptor activity"/>
    <property type="evidence" value="ECO:0007669"/>
    <property type="project" value="TreeGrafter"/>
</dbReference>
<organism evidence="2 3">
    <name type="scientific">Caenorhabditis tropicalis</name>
    <dbReference type="NCBI Taxonomy" id="1561998"/>
    <lineage>
        <taxon>Eukaryota</taxon>
        <taxon>Metazoa</taxon>
        <taxon>Ecdysozoa</taxon>
        <taxon>Nematoda</taxon>
        <taxon>Chromadorea</taxon>
        <taxon>Rhabditida</taxon>
        <taxon>Rhabditina</taxon>
        <taxon>Rhabditomorpha</taxon>
        <taxon>Rhabditoidea</taxon>
        <taxon>Rhabditidae</taxon>
        <taxon>Peloderinae</taxon>
        <taxon>Caenorhabditis</taxon>
    </lineage>
</organism>
<keyword evidence="1" id="KW-1133">Transmembrane helix</keyword>
<evidence type="ECO:0000313" key="3">
    <source>
        <dbReference type="WBParaSite" id="Csp11.Scaffold629.g11896.t1"/>
    </source>
</evidence>
<feature type="transmembrane region" description="Helical" evidence="1">
    <location>
        <begin position="175"/>
        <end position="199"/>
    </location>
</feature>
<feature type="transmembrane region" description="Helical" evidence="1">
    <location>
        <begin position="211"/>
        <end position="234"/>
    </location>
</feature>
<accession>A0A1I7TUF5</accession>
<keyword evidence="2" id="KW-1185">Reference proteome</keyword>
<keyword evidence="1" id="KW-0812">Transmembrane</keyword>
<dbReference type="Proteomes" id="UP000095282">
    <property type="component" value="Unplaced"/>
</dbReference>
<dbReference type="Pfam" id="PF10326">
    <property type="entry name" value="7TM_GPCR_Str"/>
    <property type="match status" value="1"/>
</dbReference>
<evidence type="ECO:0000313" key="2">
    <source>
        <dbReference type="Proteomes" id="UP000095282"/>
    </source>
</evidence>
<dbReference type="PANTHER" id="PTHR22943">
    <property type="entry name" value="7-TRANSMEMBRANE DOMAIN RECEPTOR C.ELEGANS"/>
    <property type="match status" value="1"/>
</dbReference>
<dbReference type="GO" id="GO:0005886">
    <property type="term" value="C:plasma membrane"/>
    <property type="evidence" value="ECO:0007669"/>
    <property type="project" value="TreeGrafter"/>
</dbReference>
<dbReference type="PANTHER" id="PTHR22943:SF86">
    <property type="entry name" value="SEVEN TM RECEPTOR"/>
    <property type="match status" value="1"/>
</dbReference>
<evidence type="ECO:0000256" key="1">
    <source>
        <dbReference type="SAM" id="Phobius"/>
    </source>
</evidence>
<feature type="transmembrane region" description="Helical" evidence="1">
    <location>
        <begin position="54"/>
        <end position="79"/>
    </location>
</feature>
<sequence length="245" mass="27550">MVDPNKTILPGSWFQMADLLFCGSFAVSLGIFGFQFAYRYQVLRGNATWTSKRLLNFVFWLGSPLLFATIWTIALAIFMPLNDYDRVVLERESVLPPGVDPDSIGFVGAFFYPKLGNGTKVVNWDSMIGVSVTTTILMSSEITMFLFATKCFLATKRLMAQAGHSKSFRRLQWQLFYALVIQTLIPITFIQGPFSIIYVTTLILDNSSEVFGHFLALTIPMYLATDALPTIFIIKQYRDTVLGAV</sequence>
<dbReference type="eggNOG" id="ENOG502RVRU">
    <property type="taxonomic scope" value="Eukaryota"/>
</dbReference>
<feature type="transmembrane region" description="Helical" evidence="1">
    <location>
        <begin position="128"/>
        <end position="154"/>
    </location>
</feature>
<dbReference type="InterPro" id="IPR019428">
    <property type="entry name" value="7TM_GPCR_serpentine_rcpt_Str"/>
</dbReference>
<name>A0A1I7TUF5_9PELO</name>
<dbReference type="GO" id="GO:0042048">
    <property type="term" value="P:olfactory behavior"/>
    <property type="evidence" value="ECO:0007669"/>
    <property type="project" value="TreeGrafter"/>
</dbReference>
<proteinExistence type="predicted"/>
<reference evidence="3" key="1">
    <citation type="submission" date="2016-11" db="UniProtKB">
        <authorList>
            <consortium name="WormBaseParasite"/>
        </authorList>
    </citation>
    <scope>IDENTIFICATION</scope>
</reference>
<dbReference type="WBParaSite" id="Csp11.Scaffold629.g11896.t1">
    <property type="protein sequence ID" value="Csp11.Scaffold629.g11896.t1"/>
    <property type="gene ID" value="Csp11.Scaffold629.g11896"/>
</dbReference>
<protein>
    <submittedName>
        <fullName evidence="3">G protein-coupled receptor</fullName>
    </submittedName>
</protein>
<keyword evidence="1" id="KW-0472">Membrane</keyword>